<feature type="transmembrane region" description="Helical" evidence="1">
    <location>
        <begin position="279"/>
        <end position="301"/>
    </location>
</feature>
<accession>A0A7W3N1H3</accession>
<protein>
    <recommendedName>
        <fullName evidence="4">Fenitrothion hydrolase</fullName>
    </recommendedName>
</protein>
<evidence type="ECO:0008006" key="4">
    <source>
        <dbReference type="Google" id="ProtNLM"/>
    </source>
</evidence>
<sequence>MDPLLLAHGLGGRTDLPLDPLGAIAGGGIAVAASFWALTAAWKRPRLRPDAGRPVPAALEAVAGSRAVTAAGRAVALAALALVVAAAFAGPGDERRNLAPWALYVTFWVGLVPLSVLAGPVWRRINPLRTLHAACCRLTRLDPAGRRPAPGGHWPAAAWLTAFVWLELVAPHRADPRLVGAVICGYAVVNVAAALYFGRGWFARGDGFEVYATLLARMSPIGRHPQGRLVWRTPLTGLTRDPDQPPERGLAAVACVLIGSTAFDGITRTTYWRDTVDPGSVTAGTLGLAAAIALVTALYLGALRVTAALTGLDAAALPGRFAPTLLPIALGYTLAHYFSFFLLEGQMTVILAGDPFGAGWDLLGTAGHRVDYDLAPPMLVAQVQVNAIVLGHIAATVAAHDLALRLGPPGRAVRGQLPVAAVMVALTCAGLFALLSG</sequence>
<dbReference type="EMBL" id="JACJII010000001">
    <property type="protein sequence ID" value="MBA9005772.1"/>
    <property type="molecule type" value="Genomic_DNA"/>
</dbReference>
<dbReference type="AlphaFoldDB" id="A0A7W3N1H3"/>
<keyword evidence="1" id="KW-1133">Transmembrane helix</keyword>
<name>A0A7W3N1H3_9ACTN</name>
<reference evidence="2 3" key="1">
    <citation type="submission" date="2020-08" db="EMBL/GenBank/DDBJ databases">
        <title>Sequencing the genomes of 1000 actinobacteria strains.</title>
        <authorList>
            <person name="Klenk H.-P."/>
        </authorList>
    </citation>
    <scope>NUCLEOTIDE SEQUENCE [LARGE SCALE GENOMIC DNA]</scope>
    <source>
        <strain evidence="2 3">DSM 45823</strain>
    </source>
</reference>
<feature type="transmembrane region" description="Helical" evidence="1">
    <location>
        <begin position="101"/>
        <end position="122"/>
    </location>
</feature>
<evidence type="ECO:0000313" key="3">
    <source>
        <dbReference type="Proteomes" id="UP000539313"/>
    </source>
</evidence>
<dbReference type="Proteomes" id="UP000539313">
    <property type="component" value="Unassembled WGS sequence"/>
</dbReference>
<dbReference type="RefSeq" id="WP_182706853.1">
    <property type="nucleotide sequence ID" value="NZ_JACJII010000001.1"/>
</dbReference>
<feature type="transmembrane region" description="Helical" evidence="1">
    <location>
        <begin position="178"/>
        <end position="198"/>
    </location>
</feature>
<gene>
    <name evidence="2" type="ORF">HNR21_004654</name>
</gene>
<keyword evidence="1" id="KW-0472">Membrane</keyword>
<feature type="transmembrane region" description="Helical" evidence="1">
    <location>
        <begin position="70"/>
        <end position="89"/>
    </location>
</feature>
<evidence type="ECO:0000313" key="2">
    <source>
        <dbReference type="EMBL" id="MBA9005772.1"/>
    </source>
</evidence>
<feature type="transmembrane region" description="Helical" evidence="1">
    <location>
        <begin position="20"/>
        <end position="38"/>
    </location>
</feature>
<feature type="transmembrane region" description="Helical" evidence="1">
    <location>
        <begin position="321"/>
        <end position="343"/>
    </location>
</feature>
<feature type="transmembrane region" description="Helical" evidence="1">
    <location>
        <begin position="417"/>
        <end position="435"/>
    </location>
</feature>
<comment type="caution">
    <text evidence="2">The sequence shown here is derived from an EMBL/GenBank/DDBJ whole genome shotgun (WGS) entry which is preliminary data.</text>
</comment>
<proteinExistence type="predicted"/>
<evidence type="ECO:0000256" key="1">
    <source>
        <dbReference type="SAM" id="Phobius"/>
    </source>
</evidence>
<organism evidence="2 3">
    <name type="scientific">Thermomonospora cellulosilytica</name>
    <dbReference type="NCBI Taxonomy" id="1411118"/>
    <lineage>
        <taxon>Bacteria</taxon>
        <taxon>Bacillati</taxon>
        <taxon>Actinomycetota</taxon>
        <taxon>Actinomycetes</taxon>
        <taxon>Streptosporangiales</taxon>
        <taxon>Thermomonosporaceae</taxon>
        <taxon>Thermomonospora</taxon>
    </lineage>
</organism>
<keyword evidence="1" id="KW-0812">Transmembrane</keyword>
<keyword evidence="3" id="KW-1185">Reference proteome</keyword>